<accession>A0A2S0MPA3</accession>
<dbReference type="AlphaFoldDB" id="A0A2S0MPA3"/>
<organism evidence="1 2">
    <name type="scientific">Pukyongiella litopenaei</name>
    <dbReference type="NCBI Taxonomy" id="2605946"/>
    <lineage>
        <taxon>Bacteria</taxon>
        <taxon>Pseudomonadati</taxon>
        <taxon>Pseudomonadota</taxon>
        <taxon>Alphaproteobacteria</taxon>
        <taxon>Rhodobacterales</taxon>
        <taxon>Paracoccaceae</taxon>
        <taxon>Pukyongiella</taxon>
    </lineage>
</organism>
<sequence length="112" mass="11985">MKPVVLLIGKLPHVIGDVARQLDHLPIEWLGAHDAGEVTRQLGTEPRIACVIMGAGLDDATRGRLIGVIAAQRPDLSIHLKDRASGPEGLVPFVERVVAHEVLNRVPETPAG</sequence>
<dbReference type="Proteomes" id="UP000237655">
    <property type="component" value="Chromosome"/>
</dbReference>
<dbReference type="RefSeq" id="WP_106472016.1">
    <property type="nucleotide sequence ID" value="NZ_CP027665.1"/>
</dbReference>
<protein>
    <submittedName>
        <fullName evidence="1">Uncharacterized protein</fullName>
    </submittedName>
</protein>
<gene>
    <name evidence="1" type="ORF">C6Y53_08270</name>
</gene>
<name>A0A2S0MPA3_9RHOB</name>
<evidence type="ECO:0000313" key="2">
    <source>
        <dbReference type="Proteomes" id="UP000237655"/>
    </source>
</evidence>
<reference evidence="2" key="1">
    <citation type="submission" date="2018-03" db="EMBL/GenBank/DDBJ databases">
        <title>Genomic analysis of the strain SH-1 isolated from shrimp intestine.</title>
        <authorList>
            <person name="Kim Y.-S."/>
            <person name="Kim S.-E."/>
            <person name="Kim K.-H."/>
        </authorList>
    </citation>
    <scope>NUCLEOTIDE SEQUENCE [LARGE SCALE GENOMIC DNA]</scope>
    <source>
        <strain evidence="2">SH-1</strain>
    </source>
</reference>
<evidence type="ECO:0000313" key="1">
    <source>
        <dbReference type="EMBL" id="AVO37698.1"/>
    </source>
</evidence>
<proteinExistence type="predicted"/>
<dbReference type="KEGG" id="thas:C6Y53_08270"/>
<keyword evidence="2" id="KW-1185">Reference proteome</keyword>
<dbReference type="EMBL" id="CP027665">
    <property type="protein sequence ID" value="AVO37698.1"/>
    <property type="molecule type" value="Genomic_DNA"/>
</dbReference>